<gene>
    <name evidence="1" type="ORF">FL622_05590</name>
</gene>
<protein>
    <recommendedName>
        <fullName evidence="3">Phage tail protein I</fullName>
    </recommendedName>
</protein>
<evidence type="ECO:0000313" key="2">
    <source>
        <dbReference type="Proteomes" id="UP000317155"/>
    </source>
</evidence>
<accession>A0A550JHG6</accession>
<evidence type="ECO:0008006" key="3">
    <source>
        <dbReference type="Google" id="ProtNLM"/>
    </source>
</evidence>
<keyword evidence="2" id="KW-1185">Reference proteome</keyword>
<dbReference type="EMBL" id="VJVV01000003">
    <property type="protein sequence ID" value="TRO82657.1"/>
    <property type="molecule type" value="Genomic_DNA"/>
</dbReference>
<dbReference type="Pfam" id="PF09684">
    <property type="entry name" value="Tail_P2_I"/>
    <property type="match status" value="1"/>
</dbReference>
<name>A0A550JHG6_9BACT</name>
<comment type="caution">
    <text evidence="1">The sequence shown here is derived from an EMBL/GenBank/DDBJ whole genome shotgun (WGS) entry which is preliminary data.</text>
</comment>
<dbReference type="InterPro" id="IPR011748">
    <property type="entry name" value="Unchr_phage_tail-like"/>
</dbReference>
<evidence type="ECO:0000313" key="1">
    <source>
        <dbReference type="EMBL" id="TRO82657.1"/>
    </source>
</evidence>
<dbReference type="AlphaFoldDB" id="A0A550JHG6"/>
<dbReference type="NCBIfam" id="TIGR02242">
    <property type="entry name" value="tail_TIGR02242"/>
    <property type="match status" value="1"/>
</dbReference>
<dbReference type="RefSeq" id="WP_092056858.1">
    <property type="nucleotide sequence ID" value="NZ_FOJJ01000023.1"/>
</dbReference>
<dbReference type="OrthoDB" id="5409748at2"/>
<organism evidence="1 2">
    <name type="scientific">Trichloromonas acetexigens</name>
    <dbReference type="NCBI Taxonomy" id="38815"/>
    <lineage>
        <taxon>Bacteria</taxon>
        <taxon>Pseudomonadati</taxon>
        <taxon>Thermodesulfobacteriota</taxon>
        <taxon>Desulfuromonadia</taxon>
        <taxon>Desulfuromonadales</taxon>
        <taxon>Trichloromonadaceae</taxon>
        <taxon>Trichloromonas</taxon>
    </lineage>
</organism>
<dbReference type="InterPro" id="IPR006521">
    <property type="entry name" value="Tail_protein_I"/>
</dbReference>
<sequence>MADATSNRLLRLLPGIYRESPYLAEFLRPFEAVLLESWRDGAGRTQDGFARLLDRIDGFFDPARAPADFLPWLAGWFALDLDDGWDEARRRQYIREALDLYRWRGTVRGLTRFIEIYTGQRPRIYECRWPAGMQIGTASMIGGLDPDVHFATFTAERQAEEVYDYYLVTEDGPPTTVWYYRADRVRRVDVDPVARTVTLDYLEPGAAAVSRRTHAAARVTRRDGLPATSYHLSGLPVGGGDAVTAEYRGDTVFIDTVEMPYRFIVDVVVAADKLDEVRVDKVRAIIDLEKPAHTLYYLRMIPVYREETLQKMQIEVRSTIGSDAVVR</sequence>
<reference evidence="1 2" key="1">
    <citation type="submission" date="2019-07" db="EMBL/GenBank/DDBJ databases">
        <title>Insights of Desulfuromonas acetexigens electromicrobiology.</title>
        <authorList>
            <person name="Katuri K."/>
            <person name="Sapireddy V."/>
            <person name="Shaw D.R."/>
            <person name="Saikaly P."/>
        </authorList>
    </citation>
    <scope>NUCLEOTIDE SEQUENCE [LARGE SCALE GENOMIC DNA]</scope>
    <source>
        <strain evidence="1 2">2873</strain>
    </source>
</reference>
<proteinExistence type="predicted"/>
<dbReference type="Proteomes" id="UP000317155">
    <property type="component" value="Unassembled WGS sequence"/>
</dbReference>